<keyword evidence="6 8" id="KW-0804">Transcription</keyword>
<evidence type="ECO:0000256" key="4">
    <source>
        <dbReference type="ARBA" id="ARBA00023015"/>
    </source>
</evidence>
<gene>
    <name evidence="8" type="primary">ihfB</name>
    <name evidence="8" type="synonym">himD</name>
    <name evidence="11" type="ORF">VI33_00890</name>
</gene>
<keyword evidence="3 8" id="KW-0810">Translation regulation</keyword>
<dbReference type="GO" id="GO:0006417">
    <property type="term" value="P:regulation of translation"/>
    <property type="evidence" value="ECO:0007669"/>
    <property type="project" value="UniProtKB-UniRule"/>
</dbReference>
<dbReference type="Proteomes" id="UP000066549">
    <property type="component" value="Chromosome"/>
</dbReference>
<dbReference type="GO" id="GO:0030527">
    <property type="term" value="F:structural constituent of chromatin"/>
    <property type="evidence" value="ECO:0007669"/>
    <property type="project" value="InterPro"/>
</dbReference>
<dbReference type="SUPFAM" id="SSF47729">
    <property type="entry name" value="IHF-like DNA-binding proteins"/>
    <property type="match status" value="1"/>
</dbReference>
<comment type="function">
    <text evidence="8 10">This protein is one of the two subunits of integration host factor, a specific DNA-binding protein that functions in genetic recombination as well as in transcriptional and translational control.</text>
</comment>
<dbReference type="NCBIfam" id="TIGR00988">
    <property type="entry name" value="hip"/>
    <property type="match status" value="1"/>
</dbReference>
<dbReference type="GO" id="GO:0005694">
    <property type="term" value="C:chromosome"/>
    <property type="evidence" value="ECO:0007669"/>
    <property type="project" value="InterPro"/>
</dbReference>
<evidence type="ECO:0000256" key="6">
    <source>
        <dbReference type="ARBA" id="ARBA00023163"/>
    </source>
</evidence>
<dbReference type="PRINTS" id="PR01727">
    <property type="entry name" value="DNABINDINGHU"/>
</dbReference>
<reference evidence="11 12" key="1">
    <citation type="submission" date="2015-03" db="EMBL/GenBank/DDBJ databases">
        <title>Comparative analysis of the OM43 clade including a novel species from Red Sea uncovers genomic and metabolic diversity among marine methylotrophs.</title>
        <authorList>
            <person name="Jimenez-Infante F."/>
            <person name="Ngugi D.K."/>
            <person name="Vinu M."/>
            <person name="Alam I."/>
            <person name="Kamau A."/>
            <person name="Blom J."/>
            <person name="Bajic V.B."/>
            <person name="Stingl U."/>
        </authorList>
    </citation>
    <scope>NUCLEOTIDE SEQUENCE [LARGE SCALE GENOMIC DNA]</scope>
    <source>
        <strain evidence="11 12">MBRSH7</strain>
    </source>
</reference>
<dbReference type="CDD" id="cd13836">
    <property type="entry name" value="IHF_B"/>
    <property type="match status" value="1"/>
</dbReference>
<dbReference type="InterPro" id="IPR010992">
    <property type="entry name" value="IHF-like_DNA-bd_dom_sf"/>
</dbReference>
<evidence type="ECO:0000256" key="7">
    <source>
        <dbReference type="ARBA" id="ARBA00023172"/>
    </source>
</evidence>
<dbReference type="PANTHER" id="PTHR33175:SF5">
    <property type="entry name" value="INTEGRATION HOST FACTOR SUBUNIT BETA"/>
    <property type="match status" value="1"/>
</dbReference>
<proteinExistence type="inferred from homology"/>
<organism evidence="11 12">
    <name type="scientific">Methylophilales bacterium MBRS-H7</name>
    <dbReference type="NCBI Taxonomy" id="1623450"/>
    <lineage>
        <taxon>Bacteria</taxon>
        <taxon>Pseudomonadati</taxon>
        <taxon>Pseudomonadota</taxon>
        <taxon>Betaproteobacteria</taxon>
        <taxon>Nitrosomonadales</taxon>
        <taxon>OM43 clade</taxon>
    </lineage>
</organism>
<keyword evidence="12" id="KW-1185">Reference proteome</keyword>
<dbReference type="AlphaFoldDB" id="A0A0H4J0R4"/>
<evidence type="ECO:0000256" key="3">
    <source>
        <dbReference type="ARBA" id="ARBA00022845"/>
    </source>
</evidence>
<dbReference type="OrthoDB" id="9804203at2"/>
<name>A0A0H4J0R4_9PROT</name>
<dbReference type="GO" id="GO:0005829">
    <property type="term" value="C:cytosol"/>
    <property type="evidence" value="ECO:0007669"/>
    <property type="project" value="TreeGrafter"/>
</dbReference>
<protein>
    <recommendedName>
        <fullName evidence="2 8">Integration host factor subunit beta</fullName>
        <shortName evidence="8">IHF-beta</shortName>
    </recommendedName>
</protein>
<dbReference type="InterPro" id="IPR005685">
    <property type="entry name" value="IHF_beta"/>
</dbReference>
<dbReference type="GO" id="GO:0003677">
    <property type="term" value="F:DNA binding"/>
    <property type="evidence" value="ECO:0007669"/>
    <property type="project" value="UniProtKB-UniRule"/>
</dbReference>
<evidence type="ECO:0000256" key="1">
    <source>
        <dbReference type="ARBA" id="ARBA00010529"/>
    </source>
</evidence>
<dbReference type="InterPro" id="IPR000119">
    <property type="entry name" value="Hist_DNA-bd"/>
</dbReference>
<accession>A0A0H4J0R4</accession>
<evidence type="ECO:0000313" key="12">
    <source>
        <dbReference type="Proteomes" id="UP000066549"/>
    </source>
</evidence>
<dbReference type="GO" id="GO:0006355">
    <property type="term" value="P:regulation of DNA-templated transcription"/>
    <property type="evidence" value="ECO:0007669"/>
    <property type="project" value="UniProtKB-UniRule"/>
</dbReference>
<dbReference type="EMBL" id="CP011002">
    <property type="protein sequence ID" value="AKO65358.1"/>
    <property type="molecule type" value="Genomic_DNA"/>
</dbReference>
<dbReference type="Pfam" id="PF00216">
    <property type="entry name" value="Bac_DNA_binding"/>
    <property type="match status" value="1"/>
</dbReference>
<dbReference type="PANTHER" id="PTHR33175">
    <property type="entry name" value="DNA-BINDING PROTEIN HU"/>
    <property type="match status" value="1"/>
</dbReference>
<keyword evidence="5 8" id="KW-0238">DNA-binding</keyword>
<dbReference type="Gene3D" id="4.10.520.10">
    <property type="entry name" value="IHF-like DNA-binding proteins"/>
    <property type="match status" value="1"/>
</dbReference>
<evidence type="ECO:0000256" key="10">
    <source>
        <dbReference type="RuleBase" id="RU003941"/>
    </source>
</evidence>
<keyword evidence="4 8" id="KW-0805">Transcription regulation</keyword>
<evidence type="ECO:0000256" key="9">
    <source>
        <dbReference type="RuleBase" id="RU003939"/>
    </source>
</evidence>
<evidence type="ECO:0000256" key="2">
    <source>
        <dbReference type="ARBA" id="ARBA00018700"/>
    </source>
</evidence>
<dbReference type="PROSITE" id="PS00045">
    <property type="entry name" value="HISTONE_LIKE"/>
    <property type="match status" value="1"/>
</dbReference>
<dbReference type="HAMAP" id="MF_00381">
    <property type="entry name" value="IHF_beta"/>
    <property type="match status" value="1"/>
</dbReference>
<dbReference type="InterPro" id="IPR020816">
    <property type="entry name" value="Histone-like_DNA-bd_CS"/>
</dbReference>
<evidence type="ECO:0000313" key="11">
    <source>
        <dbReference type="EMBL" id="AKO65358.1"/>
    </source>
</evidence>
<dbReference type="GO" id="GO:0006310">
    <property type="term" value="P:DNA recombination"/>
    <property type="evidence" value="ECO:0007669"/>
    <property type="project" value="UniProtKB-UniRule"/>
</dbReference>
<comment type="similarity">
    <text evidence="1 8 9">Belongs to the bacterial histone-like protein family.</text>
</comment>
<dbReference type="NCBIfam" id="NF001222">
    <property type="entry name" value="PRK00199.1"/>
    <property type="match status" value="1"/>
</dbReference>
<comment type="subunit">
    <text evidence="8 10">Heterodimer of an alpha and a beta chain.</text>
</comment>
<evidence type="ECO:0000256" key="5">
    <source>
        <dbReference type="ARBA" id="ARBA00023125"/>
    </source>
</evidence>
<keyword evidence="7 8" id="KW-0233">DNA recombination</keyword>
<dbReference type="PATRIC" id="fig|1623450.3.peg.182"/>
<evidence type="ECO:0000256" key="8">
    <source>
        <dbReference type="HAMAP-Rule" id="MF_00381"/>
    </source>
</evidence>
<sequence length="92" mass="10499">MTRSELIEKLSSQFQHLLQKDAELVVKNILDSMSDTLNNGKRIEIRGFGSFSLNKRPARIGRNPKTGEKVHISEKLVPHFKAGKELRSRVDK</sequence>
<dbReference type="SMART" id="SM00411">
    <property type="entry name" value="BHL"/>
    <property type="match status" value="1"/>
</dbReference>